<keyword evidence="2" id="KW-1185">Reference proteome</keyword>
<protein>
    <submittedName>
        <fullName evidence="1">Uncharacterized protein</fullName>
    </submittedName>
</protein>
<comment type="caution">
    <text evidence="1">The sequence shown here is derived from an EMBL/GenBank/DDBJ whole genome shotgun (WGS) entry which is preliminary data.</text>
</comment>
<organism evidence="1 2">
    <name type="scientific">Portibacter lacus</name>
    <dbReference type="NCBI Taxonomy" id="1099794"/>
    <lineage>
        <taxon>Bacteria</taxon>
        <taxon>Pseudomonadati</taxon>
        <taxon>Bacteroidota</taxon>
        <taxon>Saprospiria</taxon>
        <taxon>Saprospirales</taxon>
        <taxon>Haliscomenobacteraceae</taxon>
        <taxon>Portibacter</taxon>
    </lineage>
</organism>
<sequence>MINKLFLSCDNNNILTEIQHKIDSYSSINGIEIDSAAADFSEITKENHVNFLISNDSLEIKKIIKAIGPVTTAYACSEPNTDLLDELNSFHLLGIQRHLYLASDETKHLNLGKLKNSIHNAEPFVREGNLFICDFNVLRKSEVANLAFGNPSGLYSEDISQIFRYAGMNELNKWVILTNVDPEITDLVAQCIWYYAEAASIRFPDHPYFRNTVDEYVVDISSFDTQISFYKSKVSGRWWVKIPDIKENKWKSCSYDDYKQACEDNVSSELLEIISVAE</sequence>
<gene>
    <name evidence="1" type="ORF">GCM10007940_39750</name>
</gene>
<evidence type="ECO:0000313" key="2">
    <source>
        <dbReference type="Proteomes" id="UP001156666"/>
    </source>
</evidence>
<reference evidence="1" key="2">
    <citation type="submission" date="2023-01" db="EMBL/GenBank/DDBJ databases">
        <title>Draft genome sequence of Portibacter lacus strain NBRC 108769.</title>
        <authorList>
            <person name="Sun Q."/>
            <person name="Mori K."/>
        </authorList>
    </citation>
    <scope>NUCLEOTIDE SEQUENCE</scope>
    <source>
        <strain evidence="1">NBRC 108769</strain>
    </source>
</reference>
<reference evidence="1" key="1">
    <citation type="journal article" date="2014" name="Int. J. Syst. Evol. Microbiol.">
        <title>Complete genome sequence of Corynebacterium casei LMG S-19264T (=DSM 44701T), isolated from a smear-ripened cheese.</title>
        <authorList>
            <consortium name="US DOE Joint Genome Institute (JGI-PGF)"/>
            <person name="Walter F."/>
            <person name="Albersmeier A."/>
            <person name="Kalinowski J."/>
            <person name="Ruckert C."/>
        </authorList>
    </citation>
    <scope>NUCLEOTIDE SEQUENCE</scope>
    <source>
        <strain evidence="1">NBRC 108769</strain>
    </source>
</reference>
<name>A0AA37ST98_9BACT</name>
<evidence type="ECO:0000313" key="1">
    <source>
        <dbReference type="EMBL" id="GLR19359.1"/>
    </source>
</evidence>
<dbReference type="AlphaFoldDB" id="A0AA37ST98"/>
<dbReference type="RefSeq" id="WP_235291939.1">
    <property type="nucleotide sequence ID" value="NZ_BSOH01000027.1"/>
</dbReference>
<dbReference type="Proteomes" id="UP001156666">
    <property type="component" value="Unassembled WGS sequence"/>
</dbReference>
<proteinExistence type="predicted"/>
<accession>A0AA37ST98</accession>
<dbReference type="EMBL" id="BSOH01000027">
    <property type="protein sequence ID" value="GLR19359.1"/>
    <property type="molecule type" value="Genomic_DNA"/>
</dbReference>